<dbReference type="GO" id="GO:0016102">
    <property type="term" value="P:diterpenoid biosynthetic process"/>
    <property type="evidence" value="ECO:0007669"/>
    <property type="project" value="InterPro"/>
</dbReference>
<dbReference type="InterPro" id="IPR001906">
    <property type="entry name" value="Terpene_synth_N"/>
</dbReference>
<dbReference type="InterPro" id="IPR008949">
    <property type="entry name" value="Isoprenoid_synthase_dom_sf"/>
</dbReference>
<reference evidence="7" key="1">
    <citation type="submission" date="2021-02" db="EMBL/GenBank/DDBJ databases">
        <authorList>
            <person name="Yin Q.X."/>
            <person name="Jiang S.L."/>
            <person name="Li D.X."/>
            <person name="Yang R."/>
            <person name="Huang H.L."/>
            <person name="Tang Q."/>
            <person name="Wang Y."/>
            <person name="Chen Z."/>
        </authorList>
    </citation>
    <scope>NUCLEOTIDE SEQUENCE</scope>
</reference>
<dbReference type="Pfam" id="PF03936">
    <property type="entry name" value="Terpene_synth_C"/>
    <property type="match status" value="1"/>
</dbReference>
<dbReference type="InterPro" id="IPR005630">
    <property type="entry name" value="Terpene_synthase_metal-bd"/>
</dbReference>
<dbReference type="Pfam" id="PF01397">
    <property type="entry name" value="Terpene_synth"/>
    <property type="match status" value="1"/>
</dbReference>
<evidence type="ECO:0000256" key="1">
    <source>
        <dbReference type="ARBA" id="ARBA00001946"/>
    </source>
</evidence>
<dbReference type="InterPro" id="IPR008930">
    <property type="entry name" value="Terpenoid_cyclase/PrenylTrfase"/>
</dbReference>
<dbReference type="FunFam" id="1.10.600.10:FF:000007">
    <property type="entry name" value="Isoprene synthase, chloroplastic"/>
    <property type="match status" value="1"/>
</dbReference>
<keyword evidence="4" id="KW-0456">Lyase</keyword>
<dbReference type="Gene3D" id="1.10.600.10">
    <property type="entry name" value="Farnesyl Diphosphate Synthase"/>
    <property type="match status" value="1"/>
</dbReference>
<evidence type="ECO:0000256" key="4">
    <source>
        <dbReference type="ARBA" id="ARBA00023239"/>
    </source>
</evidence>
<accession>A0A8K1B0J6</accession>
<evidence type="ECO:0000259" key="6">
    <source>
        <dbReference type="Pfam" id="PF03936"/>
    </source>
</evidence>
<dbReference type="SFLD" id="SFLDG01019">
    <property type="entry name" value="Terpene_Cyclase_Like_1_C_Termi"/>
    <property type="match status" value="1"/>
</dbReference>
<dbReference type="EMBL" id="MW592940">
    <property type="protein sequence ID" value="QWQ79573.1"/>
    <property type="molecule type" value="mRNA"/>
</dbReference>
<organism evidence="7">
    <name type="scientific">Juglans sigillata</name>
    <dbReference type="NCBI Taxonomy" id="224355"/>
    <lineage>
        <taxon>Eukaryota</taxon>
        <taxon>Viridiplantae</taxon>
        <taxon>Streptophyta</taxon>
        <taxon>Embryophyta</taxon>
        <taxon>Tracheophyta</taxon>
        <taxon>Spermatophyta</taxon>
        <taxon>Magnoliopsida</taxon>
        <taxon>eudicotyledons</taxon>
        <taxon>Gunneridae</taxon>
        <taxon>Pentapetalae</taxon>
        <taxon>rosids</taxon>
        <taxon>fabids</taxon>
        <taxon>Fagales</taxon>
        <taxon>Juglandaceae</taxon>
        <taxon>Juglans</taxon>
    </lineage>
</organism>
<dbReference type="InterPro" id="IPR034741">
    <property type="entry name" value="Terpene_cyclase-like_1_C"/>
</dbReference>
<evidence type="ECO:0000259" key="5">
    <source>
        <dbReference type="Pfam" id="PF01397"/>
    </source>
</evidence>
<keyword evidence="2" id="KW-0479">Metal-binding</keyword>
<dbReference type="SFLD" id="SFLDS00005">
    <property type="entry name" value="Isoprenoid_Synthase_Type_I"/>
    <property type="match status" value="1"/>
</dbReference>
<evidence type="ECO:0000313" key="7">
    <source>
        <dbReference type="EMBL" id="QWQ79573.1"/>
    </source>
</evidence>
<dbReference type="PANTHER" id="PTHR31225:SF205">
    <property type="entry name" value="(-)-GERMACRENE D SYNTHASE-LIKE"/>
    <property type="match status" value="1"/>
</dbReference>
<keyword evidence="3" id="KW-0460">Magnesium</keyword>
<evidence type="ECO:0000256" key="3">
    <source>
        <dbReference type="ARBA" id="ARBA00022842"/>
    </source>
</evidence>
<feature type="domain" description="Terpene synthase N-terminal" evidence="5">
    <location>
        <begin position="32"/>
        <end position="217"/>
    </location>
</feature>
<dbReference type="GO" id="GO:0000287">
    <property type="term" value="F:magnesium ion binding"/>
    <property type="evidence" value="ECO:0007669"/>
    <property type="project" value="InterPro"/>
</dbReference>
<dbReference type="PANTHER" id="PTHR31225">
    <property type="entry name" value="OS04G0344100 PROTEIN-RELATED"/>
    <property type="match status" value="1"/>
</dbReference>
<protein>
    <submittedName>
        <fullName evidence="7">TPS15</fullName>
    </submittedName>
</protein>
<dbReference type="Gene3D" id="1.50.10.130">
    <property type="entry name" value="Terpene synthase, N-terminal domain"/>
    <property type="match status" value="1"/>
</dbReference>
<dbReference type="InterPro" id="IPR050148">
    <property type="entry name" value="Terpene_synthase-like"/>
</dbReference>
<name>A0A8K1B0J6_9ROSI</name>
<dbReference type="InterPro" id="IPR044814">
    <property type="entry name" value="Terpene_cyclase_plant_C1"/>
</dbReference>
<dbReference type="SUPFAM" id="SSF48239">
    <property type="entry name" value="Terpenoid cyclases/Protein prenyltransferases"/>
    <property type="match status" value="1"/>
</dbReference>
<feature type="domain" description="Terpene synthase metal-binding" evidence="6">
    <location>
        <begin position="274"/>
        <end position="515"/>
    </location>
</feature>
<sequence>MSFPVSAVPSSTQIEASGKLVGRNLAHFSPSVWGSHFLSYGVSDSNVLDADDDHKIMQQVQELKDQVKRMLIIAPGSTDQTLSEKLDLIDAIQHLCVSYHFESEIDEILQKAHKINPPCFNNSNIMDHAADDQLKLYTISLWFRLLRQQGYDVSCDIFNEFKDDKGSFKASLISDAAHLGINGEDILDEALAFTTTHLELAVNHIRPQLAKKVKHALIRPIRKALPRLEGLYYISIYKEEDSYSETLLKFAKLDFNVLQLQHQKEIGGITRWWKNLDFTTKLPYARDRIVEGYFWIMGVFFEPQYSLARRIMTKVIAMSSIIDDTYDAYGSYAELKLFTEAIERWDISAIDILPEYMKLIYKALLDVYDEIEAETAKDGRPFCVHYAKESMKKLIQAYVIEAKWCNEGYVPLTMEEYMSIAMETSGYQMLATTSFLGMGNIADEEVFKWVFNDPKILRAATIICRLTDDIRTHKFEQRRAHAVSGVECYMKQYGVSAEEEVYKLFGKEIVNAWKDINEELLIMSRCPSLNVF</sequence>
<evidence type="ECO:0000256" key="2">
    <source>
        <dbReference type="ARBA" id="ARBA00022723"/>
    </source>
</evidence>
<dbReference type="GO" id="GO:0010333">
    <property type="term" value="F:terpene synthase activity"/>
    <property type="evidence" value="ECO:0007669"/>
    <property type="project" value="InterPro"/>
</dbReference>
<dbReference type="AlphaFoldDB" id="A0A8K1B0J6"/>
<comment type="cofactor">
    <cofactor evidence="1">
        <name>Mg(2+)</name>
        <dbReference type="ChEBI" id="CHEBI:18420"/>
    </cofactor>
</comment>
<dbReference type="InterPro" id="IPR036965">
    <property type="entry name" value="Terpene_synth_N_sf"/>
</dbReference>
<proteinExistence type="evidence at transcript level"/>
<dbReference type="CDD" id="cd00684">
    <property type="entry name" value="Terpene_cyclase_plant_C1"/>
    <property type="match status" value="1"/>
</dbReference>
<dbReference type="SUPFAM" id="SSF48576">
    <property type="entry name" value="Terpenoid synthases"/>
    <property type="match status" value="1"/>
</dbReference>